<dbReference type="HOGENOM" id="CLU_1030486_0_0_1"/>
<feature type="region of interest" description="Disordered" evidence="1">
    <location>
        <begin position="16"/>
        <end position="126"/>
    </location>
</feature>
<dbReference type="EMBL" id="BA000054">
    <property type="protein sequence ID" value="BAE64135.1"/>
    <property type="molecule type" value="Genomic_DNA"/>
</dbReference>
<dbReference type="RefSeq" id="XP_023093096.1">
    <property type="nucleotide sequence ID" value="XM_023238335.1"/>
</dbReference>
<organism evidence="3 4">
    <name type="scientific">Aspergillus oryzae (strain ATCC 42149 / RIB 40)</name>
    <name type="common">Yellow koji mold</name>
    <dbReference type="NCBI Taxonomy" id="510516"/>
    <lineage>
        <taxon>Eukaryota</taxon>
        <taxon>Fungi</taxon>
        <taxon>Dikarya</taxon>
        <taxon>Ascomycota</taxon>
        <taxon>Pezizomycotina</taxon>
        <taxon>Eurotiomycetes</taxon>
        <taxon>Eurotiomycetidae</taxon>
        <taxon>Eurotiales</taxon>
        <taxon>Aspergillaceae</taxon>
        <taxon>Aspergillus</taxon>
        <taxon>Aspergillus subgen. Circumdati</taxon>
    </lineage>
</organism>
<accession>Q2U2T0</accession>
<dbReference type="EMBL" id="AP007169">
    <property type="protein sequence ID" value="BAE64135.1"/>
    <property type="molecule type" value="Genomic_DNA"/>
</dbReference>
<dbReference type="AlphaFoldDB" id="Q2U2T0"/>
<evidence type="ECO:0000313" key="3">
    <source>
        <dbReference type="EMBL" id="BAE64135.1"/>
    </source>
</evidence>
<dbReference type="Proteomes" id="UP000006564">
    <property type="component" value="Chromosome 6"/>
</dbReference>
<feature type="compositionally biased region" description="Basic and acidic residues" evidence="1">
    <location>
        <begin position="33"/>
        <end position="51"/>
    </location>
</feature>
<protein>
    <submittedName>
        <fullName evidence="3">DNA, SC038</fullName>
    </submittedName>
</protein>
<feature type="compositionally biased region" description="Polar residues" evidence="1">
    <location>
        <begin position="108"/>
        <end position="117"/>
    </location>
</feature>
<reference evidence="3 4" key="1">
    <citation type="journal article" date="2005" name="Nature">
        <title>Genome sequencing and analysis of Aspergillus oryzae.</title>
        <authorList>
            <person name="Machida M."/>
            <person name="Asai K."/>
            <person name="Sano M."/>
            <person name="Tanaka T."/>
            <person name="Kumagai T."/>
            <person name="Terai G."/>
            <person name="Kusumoto K."/>
            <person name="Arima T."/>
            <person name="Akita O."/>
            <person name="Kashiwagi Y."/>
            <person name="Abe K."/>
            <person name="Gomi K."/>
            <person name="Horiuchi H."/>
            <person name="Kitamoto K."/>
            <person name="Kobayashi T."/>
            <person name="Takeuchi M."/>
            <person name="Denning D.W."/>
            <person name="Galagan J.E."/>
            <person name="Nierman W.C."/>
            <person name="Yu J."/>
            <person name="Archer D.B."/>
            <person name="Bennett J.W."/>
            <person name="Bhatnagar D."/>
            <person name="Cleveland T.E."/>
            <person name="Fedorova N.D."/>
            <person name="Gotoh O."/>
            <person name="Horikawa H."/>
            <person name="Hosoyama A."/>
            <person name="Ichinomiya M."/>
            <person name="Igarashi R."/>
            <person name="Iwashita K."/>
            <person name="Juvvadi P.R."/>
            <person name="Kato M."/>
            <person name="Kato Y."/>
            <person name="Kin T."/>
            <person name="Kokubun A."/>
            <person name="Maeda H."/>
            <person name="Maeyama N."/>
            <person name="Maruyama J."/>
            <person name="Nagasaki H."/>
            <person name="Nakajima T."/>
            <person name="Oda K."/>
            <person name="Okada K."/>
            <person name="Paulsen I."/>
            <person name="Sakamoto K."/>
            <person name="Sawano T."/>
            <person name="Takahashi M."/>
            <person name="Takase K."/>
            <person name="Terabayashi Y."/>
            <person name="Wortman J."/>
            <person name="Yamada O."/>
            <person name="Yamagata Y."/>
            <person name="Anazawa H."/>
            <person name="Hata Y."/>
            <person name="Koide Y."/>
            <person name="Komori T."/>
            <person name="Koyama Y."/>
            <person name="Minetoki T."/>
            <person name="Suharnan S."/>
            <person name="Tanaka A."/>
            <person name="Isono K."/>
            <person name="Kuhara S."/>
            <person name="Ogasawara N."/>
            <person name="Kikuchi H."/>
        </authorList>
    </citation>
    <scope>NUCLEOTIDE SEQUENCE [LARGE SCALE GENOMIC DNA]</scope>
    <source>
        <strain evidence="4">ATCC 42149 / RIB 40</strain>
    </source>
</reference>
<dbReference type="KEGG" id="aor:AO090038000332"/>
<feature type="compositionally biased region" description="Polar residues" evidence="1">
    <location>
        <begin position="83"/>
        <end position="92"/>
    </location>
</feature>
<dbReference type="GeneID" id="5997363"/>
<sequence>MSKNHRLWPLLSFRHSREKADTDTDPAGLIASHGHDTRSETPDDHLQTSDSRRRRSISWLRISNRNKNKDAETKPTKLDQEEANTQPYLSQTEYKDEPDTSEGKLSGSAGSIMSAQGTPIKEEEGGQAEANIARLGEKVMKDLWSEAYKKLHSDNASLVESYETVLLAPETDHMGGRSSTTQEKTDRQKRIQDLVFCRLQDMEQGRFDIPKRSRQGVIGDYVRRTVHGILYAKDFVTAAISAEPHAALAWAGVVMVLPMLWQDSSSSQIF</sequence>
<keyword evidence="4" id="KW-1185">Reference proteome</keyword>
<evidence type="ECO:0000256" key="1">
    <source>
        <dbReference type="SAM" id="MobiDB-lite"/>
    </source>
</evidence>
<gene>
    <name evidence="3" type="ORF">AO090038000332</name>
</gene>
<name>Q2U2T0_ASPOR</name>
<feature type="domain" description="NWD NACHT-NTPase N-terminal" evidence="2">
    <location>
        <begin position="142"/>
        <end position="264"/>
    </location>
</feature>
<dbReference type="Pfam" id="PF17100">
    <property type="entry name" value="NACHT_N"/>
    <property type="match status" value="1"/>
</dbReference>
<evidence type="ECO:0000259" key="2">
    <source>
        <dbReference type="Pfam" id="PF17100"/>
    </source>
</evidence>
<evidence type="ECO:0000313" key="4">
    <source>
        <dbReference type="Proteomes" id="UP000006564"/>
    </source>
</evidence>
<feature type="compositionally biased region" description="Basic and acidic residues" evidence="1">
    <location>
        <begin position="93"/>
        <end position="102"/>
    </location>
</feature>
<dbReference type="InterPro" id="IPR031359">
    <property type="entry name" value="NACHT_N"/>
</dbReference>
<proteinExistence type="predicted"/>
<feature type="compositionally biased region" description="Basic and acidic residues" evidence="1">
    <location>
        <begin position="67"/>
        <end position="80"/>
    </location>
</feature>